<dbReference type="InterPro" id="IPR014153">
    <property type="entry name" value="Ds_break_AddB"/>
</dbReference>
<dbReference type="EMBL" id="JACZHT010000003">
    <property type="protein sequence ID" value="MBE1236991.1"/>
    <property type="molecule type" value="Genomic_DNA"/>
</dbReference>
<proteinExistence type="predicted"/>
<dbReference type="InterPro" id="IPR011604">
    <property type="entry name" value="PDDEXK-like_dom_sf"/>
</dbReference>
<dbReference type="Pfam" id="PF12705">
    <property type="entry name" value="PDDEXK_1"/>
    <property type="match status" value="1"/>
</dbReference>
<dbReference type="AlphaFoldDB" id="A0A8J7CW16"/>
<name>A0A8J7CW16_9PROT</name>
<gene>
    <name evidence="3" type="primary">addB</name>
    <name evidence="3" type="ORF">IHV25_04945</name>
</gene>
<reference evidence="3" key="1">
    <citation type="submission" date="2020-10" db="EMBL/GenBank/DDBJ databases">
        <title>Genome sequence of the unusual species of purple photosynthetic bacteria, Phaeovibrio sulfidiphilus DSM 23193, type strain.</title>
        <authorList>
            <person name="Kyndt J.A."/>
            <person name="Meyer T.E."/>
        </authorList>
    </citation>
    <scope>NUCLEOTIDE SEQUENCE</scope>
    <source>
        <strain evidence="3">DSM 23193</strain>
    </source>
</reference>
<keyword evidence="4" id="KW-1185">Reference proteome</keyword>
<dbReference type="RefSeq" id="WP_192534004.1">
    <property type="nucleotide sequence ID" value="NZ_JACZHT010000003.1"/>
</dbReference>
<sequence length="1035" mass="110849">MPLRVASIPASLPFLDTLAASLPALLGTEAADADPLGATRATLLLPTRRAARAMQDALLRQSGGKAILLPRIVPLGDVAEDEALFHDSLSGPAATSLAGLPTPVTDVERLCLLARLIMARDAAISPAQALALGSELARLIDQAHTEGASLDALASLVDRKPEFSEHWQKTLDFLDVITTVWPGILSARGCVDPSLHRNLVLRAQAEAWTRFPPDTPVIAAGSTGSIPAAADLMRVVAGLPRGLVLLPGLDRTMDDDSWAALEDTHPQAGLKGLLARFGVERQEVRDFPSPTGSWSLSAPPSPCPPASASPAPPSPASARAREAFVSHAFRPARTTDVWRSLEPDSLHGALDGVTLIEAPGQREEAAAIALVMREVLETEGRTAALITPDRTLGRRVAAALDRWSVTIDDSAGTPLGNTAPGLYLRLGARAVASGLAPVALLAFLEHPLSALGEAPGRFRTRIRRLNRDVLRGPRPAPGPAGLEAAIGALGDPRTRTSLQSWLERFTDACGPFLSLFQTPRAEGKALLDAHVAFAEAMAAARIDGEPVAGADRLWAGEAGETAAPLLADLSAALESLGPIRPAHYPALLDFFLSSAVVRPRRDVHPNLAIWGPLEARLQRPDVLILGGLNEGTWPSFPDTGPWLSRPMLASLGLPQPERATGLSAHDVSQALHAPEVILSRSRRVEGSPCLPSRWWVRLETTARAAGLAEAFEDARRRGTVWLDLARQLEIPQGPPRRTGQPHPCPPVAARPRKLPATRIETWMRDPYAIYARYILGLDELDPLEADPSRATYGSLVHAILEDFVTECRHALPENPEARLLELGRARFQDPALPPGVRAIWEPRFCSIAAWFADQERERAPKVTVRLAEQAGQISIEGPAGPFTLSAIADRIDVMRDGTLEIIDYKTGTPPSTREVWAGYAPQLALEAAIALAGGFGTVGTVPGISDLAFWHLRGGRRPGEVRRPLTLDRKTKTPADLATEALEGVRGLVAAFDNPDTPYIARPHPGYAPRFNAYQHLARVAEWASDEDGETGDGD</sequence>
<dbReference type="InterPro" id="IPR027417">
    <property type="entry name" value="P-loop_NTPase"/>
</dbReference>
<feature type="region of interest" description="Disordered" evidence="1">
    <location>
        <begin position="285"/>
        <end position="318"/>
    </location>
</feature>
<evidence type="ECO:0000313" key="3">
    <source>
        <dbReference type="EMBL" id="MBE1236991.1"/>
    </source>
</evidence>
<evidence type="ECO:0000256" key="1">
    <source>
        <dbReference type="SAM" id="MobiDB-lite"/>
    </source>
</evidence>
<dbReference type="SUPFAM" id="SSF52540">
    <property type="entry name" value="P-loop containing nucleoside triphosphate hydrolases"/>
    <property type="match status" value="1"/>
</dbReference>
<feature type="compositionally biased region" description="Pro residues" evidence="1">
    <location>
        <begin position="299"/>
        <end position="315"/>
    </location>
</feature>
<dbReference type="NCBIfam" id="TIGR02786">
    <property type="entry name" value="addB_alphas"/>
    <property type="match status" value="1"/>
</dbReference>
<evidence type="ECO:0000313" key="4">
    <source>
        <dbReference type="Proteomes" id="UP000631034"/>
    </source>
</evidence>
<comment type="caution">
    <text evidence="3">The sequence shown here is derived from an EMBL/GenBank/DDBJ whole genome shotgun (WGS) entry which is preliminary data.</text>
</comment>
<dbReference type="Proteomes" id="UP000631034">
    <property type="component" value="Unassembled WGS sequence"/>
</dbReference>
<dbReference type="Gene3D" id="3.90.320.10">
    <property type="match status" value="1"/>
</dbReference>
<protein>
    <submittedName>
        <fullName evidence="3">Double-strand break repair protein AddB</fullName>
    </submittedName>
</protein>
<accession>A0A8J7CW16</accession>
<organism evidence="3 4">
    <name type="scientific">Phaeovibrio sulfidiphilus</name>
    <dbReference type="NCBI Taxonomy" id="1220600"/>
    <lineage>
        <taxon>Bacteria</taxon>
        <taxon>Pseudomonadati</taxon>
        <taxon>Pseudomonadota</taxon>
        <taxon>Alphaproteobacteria</taxon>
        <taxon>Rhodospirillales</taxon>
        <taxon>Rhodospirillaceae</taxon>
        <taxon>Phaeovibrio</taxon>
    </lineage>
</organism>
<evidence type="ECO:0000259" key="2">
    <source>
        <dbReference type="Pfam" id="PF12705"/>
    </source>
</evidence>
<feature type="domain" description="PD-(D/E)XK endonuclease-like" evidence="2">
    <location>
        <begin position="756"/>
        <end position="996"/>
    </location>
</feature>
<dbReference type="InterPro" id="IPR038726">
    <property type="entry name" value="PDDEXK_AddAB-type"/>
</dbReference>
<feature type="region of interest" description="Disordered" evidence="1">
    <location>
        <begin position="731"/>
        <end position="750"/>
    </location>
</feature>